<dbReference type="Proteomes" id="UP001244341">
    <property type="component" value="Chromosome 12b"/>
</dbReference>
<protein>
    <submittedName>
        <fullName evidence="2">Uncharacterized protein</fullName>
    </submittedName>
</protein>
<dbReference type="EMBL" id="CP126219">
    <property type="protein sequence ID" value="WIA21096.1"/>
    <property type="molecule type" value="Genomic_DNA"/>
</dbReference>
<evidence type="ECO:0000313" key="2">
    <source>
        <dbReference type="EMBL" id="WIA21096.1"/>
    </source>
</evidence>
<feature type="region of interest" description="Disordered" evidence="1">
    <location>
        <begin position="79"/>
        <end position="111"/>
    </location>
</feature>
<keyword evidence="3" id="KW-1185">Reference proteome</keyword>
<sequence length="125" mass="12433">MDNAAPAAAAAAAGDAAGGSLQGAAGSSSSRLWLFCADPLCLLSRPSTTLDVELPEWRWSLACSSGITLSSDEVGELQGMGIQLTGPPPAAAAAAAAGDGCEEEEGDAGSSEVCKELFKEEAEDS</sequence>
<reference evidence="2 3" key="1">
    <citation type="submission" date="2023-05" db="EMBL/GenBank/DDBJ databases">
        <title>A 100% complete, gapless, phased diploid assembly of the Scenedesmus obliquus UTEX 3031 genome.</title>
        <authorList>
            <person name="Biondi T.C."/>
            <person name="Hanschen E.R."/>
            <person name="Kwon T."/>
            <person name="Eng W."/>
            <person name="Kruse C.P.S."/>
            <person name="Koehler S.I."/>
            <person name="Kunde Y."/>
            <person name="Gleasner C.D."/>
            <person name="You Mak K.T."/>
            <person name="Polle J."/>
            <person name="Hovde B.T."/>
            <person name="Starkenburg S.R."/>
        </authorList>
    </citation>
    <scope>NUCLEOTIDE SEQUENCE [LARGE SCALE GENOMIC DNA]</scope>
    <source>
        <strain evidence="2 3">DOE0152z</strain>
    </source>
</reference>
<proteinExistence type="predicted"/>
<gene>
    <name evidence="2" type="ORF">OEZ85_005414</name>
</gene>
<organism evidence="2 3">
    <name type="scientific">Tetradesmus obliquus</name>
    <name type="common">Green alga</name>
    <name type="synonym">Acutodesmus obliquus</name>
    <dbReference type="NCBI Taxonomy" id="3088"/>
    <lineage>
        <taxon>Eukaryota</taxon>
        <taxon>Viridiplantae</taxon>
        <taxon>Chlorophyta</taxon>
        <taxon>core chlorophytes</taxon>
        <taxon>Chlorophyceae</taxon>
        <taxon>CS clade</taxon>
        <taxon>Sphaeropleales</taxon>
        <taxon>Scenedesmaceae</taxon>
        <taxon>Tetradesmus</taxon>
    </lineage>
</organism>
<name>A0ABY8UL41_TETOB</name>
<evidence type="ECO:0000313" key="3">
    <source>
        <dbReference type="Proteomes" id="UP001244341"/>
    </source>
</evidence>
<evidence type="ECO:0000256" key="1">
    <source>
        <dbReference type="SAM" id="MobiDB-lite"/>
    </source>
</evidence>
<accession>A0ABY8UL41</accession>